<accession>A0A448ZEG7</accession>
<dbReference type="AlphaFoldDB" id="A0A448ZEG7"/>
<dbReference type="Proteomes" id="UP000291116">
    <property type="component" value="Unassembled WGS sequence"/>
</dbReference>
<reference evidence="3 4" key="1">
    <citation type="submission" date="2019-01" db="EMBL/GenBank/DDBJ databases">
        <authorList>
            <person name="Ferrante I. M."/>
        </authorList>
    </citation>
    <scope>NUCLEOTIDE SEQUENCE [LARGE SCALE GENOMIC DNA]</scope>
    <source>
        <strain evidence="3 4">B856</strain>
    </source>
</reference>
<evidence type="ECO:0000313" key="4">
    <source>
        <dbReference type="Proteomes" id="UP000291116"/>
    </source>
</evidence>
<name>A0A448ZEG7_9STRA</name>
<dbReference type="OrthoDB" id="51870at2759"/>
<protein>
    <submittedName>
        <fullName evidence="3">Uncharacterized protein</fullName>
    </submittedName>
</protein>
<feature type="region of interest" description="Disordered" evidence="1">
    <location>
        <begin position="29"/>
        <end position="56"/>
    </location>
</feature>
<gene>
    <name evidence="3" type="ORF">PSNMU_V1.4_AUG-EV-PASAV3_0073480</name>
</gene>
<proteinExistence type="predicted"/>
<dbReference type="EMBL" id="CAACVS010000280">
    <property type="protein sequence ID" value="VEU40449.1"/>
    <property type="molecule type" value="Genomic_DNA"/>
</dbReference>
<feature type="signal peptide" evidence="2">
    <location>
        <begin position="1"/>
        <end position="19"/>
    </location>
</feature>
<evidence type="ECO:0000256" key="1">
    <source>
        <dbReference type="SAM" id="MobiDB-lite"/>
    </source>
</evidence>
<sequence length="468" mass="53777">MMIALYFKVFSFLAVLSYCESNANPNYDKSSNYQHQYEQPREQHHPSPPSSSNVPRLIGLNVNGRMKCLLWGNPGTFSPSALTPLFSSPIAGNEEDNIHADHDCSPSRQVETRFEGIGERTSQQNDEKTRSPSSLLLPGAVFATTDYRFRKDRWYGVERIGMIFRWNVPSSLASSNKSNGERQETALCRSRKRIASLLPTTIDVTAQHSLFSPHSSKSTRNHRRKNYFAPFADSGNIRVGWRENEESDETEYDDARGCSNNPWIQIGFEQPLYATTTIENDDLLSIDHKQGTDEQNPFHLRFFFPLIRRRLDLQWTSFWGNGITKDDFGRDRDMGNRRQSDDPWWMPQVSLDPSMGIFSSENRYRNSFAGRDERQYCTDFKLRLRTTMPTLLSSVSPSEDDDLQTASLRFDCSFMTDSGNSRTCRSPGFSTVTTTRFETIVVPSFLWRSVTETARFGLFHEQNHGFRN</sequence>
<keyword evidence="2" id="KW-0732">Signal</keyword>
<feature type="chain" id="PRO_5019269996" evidence="2">
    <location>
        <begin position="20"/>
        <end position="468"/>
    </location>
</feature>
<keyword evidence="4" id="KW-1185">Reference proteome</keyword>
<evidence type="ECO:0000313" key="3">
    <source>
        <dbReference type="EMBL" id="VEU40449.1"/>
    </source>
</evidence>
<evidence type="ECO:0000256" key="2">
    <source>
        <dbReference type="SAM" id="SignalP"/>
    </source>
</evidence>
<organism evidence="3 4">
    <name type="scientific">Pseudo-nitzschia multistriata</name>
    <dbReference type="NCBI Taxonomy" id="183589"/>
    <lineage>
        <taxon>Eukaryota</taxon>
        <taxon>Sar</taxon>
        <taxon>Stramenopiles</taxon>
        <taxon>Ochrophyta</taxon>
        <taxon>Bacillariophyta</taxon>
        <taxon>Bacillariophyceae</taxon>
        <taxon>Bacillariophycidae</taxon>
        <taxon>Bacillariales</taxon>
        <taxon>Bacillariaceae</taxon>
        <taxon>Pseudo-nitzschia</taxon>
    </lineage>
</organism>